<name>A0A0G2J9E1_9EURO</name>
<evidence type="ECO:0000313" key="3">
    <source>
        <dbReference type="EMBL" id="KKZ63821.1"/>
    </source>
</evidence>
<gene>
    <name evidence="3" type="ORF">EMCG_01925</name>
</gene>
<comment type="caution">
    <text evidence="3">The sequence shown here is derived from an EMBL/GenBank/DDBJ whole genome shotgun (WGS) entry which is preliminary data.</text>
</comment>
<feature type="region of interest" description="Disordered" evidence="1">
    <location>
        <begin position="129"/>
        <end position="151"/>
    </location>
</feature>
<feature type="chain" id="PRO_5002546371" evidence="2">
    <location>
        <begin position="23"/>
        <end position="269"/>
    </location>
</feature>
<organism evidence="3 4">
    <name type="scientific">[Emmonsia] crescens</name>
    <dbReference type="NCBI Taxonomy" id="73230"/>
    <lineage>
        <taxon>Eukaryota</taxon>
        <taxon>Fungi</taxon>
        <taxon>Dikarya</taxon>
        <taxon>Ascomycota</taxon>
        <taxon>Pezizomycotina</taxon>
        <taxon>Eurotiomycetes</taxon>
        <taxon>Eurotiomycetidae</taxon>
        <taxon>Onygenales</taxon>
        <taxon>Ajellomycetaceae</taxon>
        <taxon>Emergomyces</taxon>
    </lineage>
</organism>
<accession>A0A0G2J9E1</accession>
<evidence type="ECO:0000313" key="4">
    <source>
        <dbReference type="Proteomes" id="UP000034164"/>
    </source>
</evidence>
<evidence type="ECO:0000256" key="2">
    <source>
        <dbReference type="SAM" id="SignalP"/>
    </source>
</evidence>
<dbReference type="EMBL" id="LCZI01000922">
    <property type="protein sequence ID" value="KKZ63821.1"/>
    <property type="molecule type" value="Genomic_DNA"/>
</dbReference>
<evidence type="ECO:0000256" key="1">
    <source>
        <dbReference type="SAM" id="MobiDB-lite"/>
    </source>
</evidence>
<dbReference type="AlphaFoldDB" id="A0A0G2J9E1"/>
<dbReference type="Proteomes" id="UP000034164">
    <property type="component" value="Unassembled WGS sequence"/>
</dbReference>
<protein>
    <submittedName>
        <fullName evidence="3">Uncharacterized protein</fullName>
    </submittedName>
</protein>
<reference evidence="4" key="1">
    <citation type="journal article" date="2015" name="PLoS Genet.">
        <title>The dynamic genome and transcriptome of the human fungal pathogen Blastomyces and close relative Emmonsia.</title>
        <authorList>
            <person name="Munoz J.F."/>
            <person name="Gauthier G.M."/>
            <person name="Desjardins C.A."/>
            <person name="Gallo J.E."/>
            <person name="Holder J."/>
            <person name="Sullivan T.D."/>
            <person name="Marty A.J."/>
            <person name="Carmen J.C."/>
            <person name="Chen Z."/>
            <person name="Ding L."/>
            <person name="Gujja S."/>
            <person name="Magrini V."/>
            <person name="Misas E."/>
            <person name="Mitreva M."/>
            <person name="Priest M."/>
            <person name="Saif S."/>
            <person name="Whiston E.A."/>
            <person name="Young S."/>
            <person name="Zeng Q."/>
            <person name="Goldman W.E."/>
            <person name="Mardis E.R."/>
            <person name="Taylor J.W."/>
            <person name="McEwen J.G."/>
            <person name="Clay O.K."/>
            <person name="Klein B.S."/>
            <person name="Cuomo C.A."/>
        </authorList>
    </citation>
    <scope>NUCLEOTIDE SEQUENCE [LARGE SCALE GENOMIC DNA]</scope>
    <source>
        <strain evidence="4">UAMH 3008</strain>
    </source>
</reference>
<proteinExistence type="predicted"/>
<sequence>MWLRTLTLTLCLLASSAHLAPGGTTDVAQQDILALSDGSVAGRAIPSAEIEFGEEKQNAMNCIWASFGTVLGFAVMVNRAVVFRGHLAERLDASSWHLPGINEREEMPQLEDQLSALLSAEVRHVGIWDGNDDDDDDKTSSLSEKHNRHRLRSRRTHKYNNQYFDKGSLDFIARTDPYNDNNRGIYINTDDPNEFNWLAQQVACYLSSWDPIRGLSSPLPNELTSIILGTGQRWQQGLSRHSPKIKGRSLEEWSLSVASTQLANVSVKV</sequence>
<feature type="signal peptide" evidence="2">
    <location>
        <begin position="1"/>
        <end position="22"/>
    </location>
</feature>
<dbReference type="VEuPathDB" id="FungiDB:EMCG_01925"/>
<keyword evidence="2" id="KW-0732">Signal</keyword>
<dbReference type="OrthoDB" id="4764652at2759"/>